<feature type="region of interest" description="Disordered" evidence="1">
    <location>
        <begin position="182"/>
        <end position="217"/>
    </location>
</feature>
<proteinExistence type="predicted"/>
<protein>
    <recommendedName>
        <fullName evidence="5">DUF2846 domain-containing protein</fullName>
    </recommendedName>
</protein>
<reference evidence="3 4" key="1">
    <citation type="submission" date="2019-07" db="EMBL/GenBank/DDBJ databases">
        <title>Draft genome for Aliikangiella sp. M105.</title>
        <authorList>
            <person name="Wang G."/>
        </authorList>
    </citation>
    <scope>NUCLEOTIDE SEQUENCE [LARGE SCALE GENOMIC DNA]</scope>
    <source>
        <strain evidence="3 4">M105</strain>
    </source>
</reference>
<feature type="chain" id="PRO_5022127689" description="DUF2846 domain-containing protein" evidence="2">
    <location>
        <begin position="23"/>
        <end position="217"/>
    </location>
</feature>
<dbReference type="EMBL" id="VIKS01000014">
    <property type="protein sequence ID" value="TQV84446.1"/>
    <property type="molecule type" value="Genomic_DNA"/>
</dbReference>
<gene>
    <name evidence="3" type="ORF">FLL46_22785</name>
</gene>
<feature type="signal peptide" evidence="2">
    <location>
        <begin position="1"/>
        <end position="22"/>
    </location>
</feature>
<evidence type="ECO:0000256" key="1">
    <source>
        <dbReference type="SAM" id="MobiDB-lite"/>
    </source>
</evidence>
<keyword evidence="4" id="KW-1185">Reference proteome</keyword>
<evidence type="ECO:0000313" key="3">
    <source>
        <dbReference type="EMBL" id="TQV84446.1"/>
    </source>
</evidence>
<dbReference type="PROSITE" id="PS51257">
    <property type="entry name" value="PROKAR_LIPOPROTEIN"/>
    <property type="match status" value="1"/>
</dbReference>
<comment type="caution">
    <text evidence="3">The sequence shown here is derived from an EMBL/GenBank/DDBJ whole genome shotgun (WGS) entry which is preliminary data.</text>
</comment>
<dbReference type="AlphaFoldDB" id="A0A545U4Q4"/>
<accession>A0A545U4Q4</accession>
<evidence type="ECO:0000256" key="2">
    <source>
        <dbReference type="SAM" id="SignalP"/>
    </source>
</evidence>
<feature type="compositionally biased region" description="Basic and acidic residues" evidence="1">
    <location>
        <begin position="191"/>
        <end position="217"/>
    </location>
</feature>
<dbReference type="Proteomes" id="UP000315439">
    <property type="component" value="Unassembled WGS sequence"/>
</dbReference>
<organism evidence="3 4">
    <name type="scientific">Aliikangiella coralliicola</name>
    <dbReference type="NCBI Taxonomy" id="2592383"/>
    <lineage>
        <taxon>Bacteria</taxon>
        <taxon>Pseudomonadati</taxon>
        <taxon>Pseudomonadota</taxon>
        <taxon>Gammaproteobacteria</taxon>
        <taxon>Oceanospirillales</taxon>
        <taxon>Pleioneaceae</taxon>
        <taxon>Aliikangiella</taxon>
    </lineage>
</organism>
<name>A0A545U4Q4_9GAMM</name>
<dbReference type="OrthoDB" id="5737916at2"/>
<dbReference type="RefSeq" id="WP_142934072.1">
    <property type="nucleotide sequence ID" value="NZ_ML660170.1"/>
</dbReference>
<keyword evidence="2" id="KW-0732">Signal</keyword>
<sequence length="217" mass="24637">MNKFVVVAFLIFIISACSPSRVSVMSTQQIDNPEKIRQKTLLLFAIDSQAYIKEIHLSGKKNLVVEAKPYQVISLPPGEYQISKLDFGRGYISLEDSRFPETWKFDVKRGALNYIGHIYVQHLGNNYYNYDLLNQSTAAVKYLENEQPLLLKNTVLNYGGKDRDDFISYALSLIAAEKNKKLEGGEAVNNPEREKVERSQIPAPEKHQQKEAGASHE</sequence>
<evidence type="ECO:0000313" key="4">
    <source>
        <dbReference type="Proteomes" id="UP000315439"/>
    </source>
</evidence>
<evidence type="ECO:0008006" key="5">
    <source>
        <dbReference type="Google" id="ProtNLM"/>
    </source>
</evidence>